<dbReference type="CDD" id="cd09276">
    <property type="entry name" value="Rnase_HI_RT_non_LTR"/>
    <property type="match status" value="1"/>
</dbReference>
<evidence type="ECO:0000256" key="1">
    <source>
        <dbReference type="SAM" id="Phobius"/>
    </source>
</evidence>
<dbReference type="InterPro" id="IPR043502">
    <property type="entry name" value="DNA/RNA_pol_sf"/>
</dbReference>
<dbReference type="Pfam" id="PF00078">
    <property type="entry name" value="RVT_1"/>
    <property type="match status" value="1"/>
</dbReference>
<reference evidence="4" key="2">
    <citation type="submission" date="2025-05" db="UniProtKB">
        <authorList>
            <consortium name="EnsemblMetazoa"/>
        </authorList>
    </citation>
    <scope>IDENTIFICATION</scope>
    <source>
        <strain evidence="4">Foshan</strain>
    </source>
</reference>
<proteinExistence type="predicted"/>
<dbReference type="GeneID" id="134284461"/>
<dbReference type="PROSITE" id="PS50879">
    <property type="entry name" value="RNASE_H_1"/>
    <property type="match status" value="1"/>
</dbReference>
<dbReference type="SUPFAM" id="SSF53098">
    <property type="entry name" value="Ribonuclease H-like"/>
    <property type="match status" value="1"/>
</dbReference>
<name>A0ABM1ZXJ7_AEDAL</name>
<dbReference type="Gene3D" id="3.30.420.10">
    <property type="entry name" value="Ribonuclease H-like superfamily/Ribonuclease H"/>
    <property type="match status" value="1"/>
</dbReference>
<keyword evidence="1" id="KW-0812">Transmembrane</keyword>
<dbReference type="Gene3D" id="3.30.70.270">
    <property type="match status" value="1"/>
</dbReference>
<evidence type="ECO:0000259" key="2">
    <source>
        <dbReference type="PROSITE" id="PS50878"/>
    </source>
</evidence>
<dbReference type="SUPFAM" id="SSF56672">
    <property type="entry name" value="DNA/RNA polymerases"/>
    <property type="match status" value="1"/>
</dbReference>
<keyword evidence="1" id="KW-1133">Transmembrane helix</keyword>
<dbReference type="PROSITE" id="PS50878">
    <property type="entry name" value="RT_POL"/>
    <property type="match status" value="1"/>
</dbReference>
<dbReference type="InterPro" id="IPR036397">
    <property type="entry name" value="RNaseH_sf"/>
</dbReference>
<feature type="domain" description="RNase H type-1" evidence="3">
    <location>
        <begin position="422"/>
        <end position="543"/>
    </location>
</feature>
<evidence type="ECO:0008006" key="6">
    <source>
        <dbReference type="Google" id="ProtNLM"/>
    </source>
</evidence>
<sequence length="633" mass="69348">MERLVNRRLVHHLETEGRLDHRQHAFRAGHGTGSYLAALGQILDEALERGDHIEVASLDLAKAYNRAWMPGVMQQLADWGVTGHCLHFIKHYLTNRTFQVAIGNHLSKPTREETGVPQGSVIAVTLFLVAMNGVFNILPAGVCILVYADDILLLVTGKHPKATRRKLQAAVTAVAGWADKNGFELAAKKCARLHICEHRHTPPSAQLKVKGVPIPNQKTLEVLGITLDRTLSFRNHFGKVKDRCKTRLNLLRAISGKRTRSDRQSRLRVADAIVTSRIFYGVEITCRATEQLLNTLGPVYNGAIRTISGLLPSTPALAACAEIGALPFQHKLTLTISCRAVGYLQSTIDDGSVGFLGNQANRALTDMAIPRLPPVAGLHRIGPRSWAAEKPMVDVTIKRHFRKGANPQSVKASFARRVCEKYRETEIIYTDGSKKDELVGIGIHSKDYNEFHRLGSLCSVFSAEAAAISRAIAHPRSAPLLIVSDSASVLDALQSPSNKHPFVQEIQELLNECQNEVTFMWVPGHCGSKGNEEADSLASLGREEALLTPKIPGDDVKMWLRHRGVEVTPAMRCWSMPGIRLADASTTLTGVTTRSTRSALGSGYSLLRQSSPAKEYLPTPIVVPPAKFAVVLK</sequence>
<feature type="transmembrane region" description="Helical" evidence="1">
    <location>
        <begin position="121"/>
        <end position="148"/>
    </location>
</feature>
<dbReference type="Pfam" id="PF00075">
    <property type="entry name" value="RNase_H"/>
    <property type="match status" value="1"/>
</dbReference>
<evidence type="ECO:0000313" key="5">
    <source>
        <dbReference type="Proteomes" id="UP000069940"/>
    </source>
</evidence>
<keyword evidence="5" id="KW-1185">Reference proteome</keyword>
<dbReference type="Proteomes" id="UP000069940">
    <property type="component" value="Unassembled WGS sequence"/>
</dbReference>
<reference evidence="5" key="1">
    <citation type="journal article" date="2015" name="Proc. Natl. Acad. Sci. U.S.A.">
        <title>Genome sequence of the Asian Tiger mosquito, Aedes albopictus, reveals insights into its biology, genetics, and evolution.</title>
        <authorList>
            <person name="Chen X.G."/>
            <person name="Jiang X."/>
            <person name="Gu J."/>
            <person name="Xu M."/>
            <person name="Wu Y."/>
            <person name="Deng Y."/>
            <person name="Zhang C."/>
            <person name="Bonizzoni M."/>
            <person name="Dermauw W."/>
            <person name="Vontas J."/>
            <person name="Armbruster P."/>
            <person name="Huang X."/>
            <person name="Yang Y."/>
            <person name="Zhang H."/>
            <person name="He W."/>
            <person name="Peng H."/>
            <person name="Liu Y."/>
            <person name="Wu K."/>
            <person name="Chen J."/>
            <person name="Lirakis M."/>
            <person name="Topalis P."/>
            <person name="Van Leeuwen T."/>
            <person name="Hall A.B."/>
            <person name="Jiang X."/>
            <person name="Thorpe C."/>
            <person name="Mueller R.L."/>
            <person name="Sun C."/>
            <person name="Waterhouse R.M."/>
            <person name="Yan G."/>
            <person name="Tu Z.J."/>
            <person name="Fang X."/>
            <person name="James A.A."/>
        </authorList>
    </citation>
    <scope>NUCLEOTIDE SEQUENCE [LARGE SCALE GENOMIC DNA]</scope>
    <source>
        <strain evidence="5">Foshan</strain>
    </source>
</reference>
<feature type="domain" description="Reverse transcriptase" evidence="2">
    <location>
        <begin position="1"/>
        <end position="227"/>
    </location>
</feature>
<protein>
    <recommendedName>
        <fullName evidence="6">Reverse transcriptase domain-containing protein</fullName>
    </recommendedName>
</protein>
<accession>A0ABM1ZXJ7</accession>
<evidence type="ECO:0000259" key="3">
    <source>
        <dbReference type="PROSITE" id="PS50879"/>
    </source>
</evidence>
<dbReference type="RefSeq" id="XP_062699299.1">
    <property type="nucleotide sequence ID" value="XM_062843315.1"/>
</dbReference>
<dbReference type="InterPro" id="IPR012337">
    <property type="entry name" value="RNaseH-like_sf"/>
</dbReference>
<dbReference type="InterPro" id="IPR043128">
    <property type="entry name" value="Rev_trsase/Diguanyl_cyclase"/>
</dbReference>
<dbReference type="CDD" id="cd01650">
    <property type="entry name" value="RT_nLTR_like"/>
    <property type="match status" value="1"/>
</dbReference>
<dbReference type="InterPro" id="IPR000477">
    <property type="entry name" value="RT_dom"/>
</dbReference>
<dbReference type="InterPro" id="IPR002156">
    <property type="entry name" value="RNaseH_domain"/>
</dbReference>
<dbReference type="PANTHER" id="PTHR33332">
    <property type="entry name" value="REVERSE TRANSCRIPTASE DOMAIN-CONTAINING PROTEIN"/>
    <property type="match status" value="1"/>
</dbReference>
<keyword evidence="1" id="KW-0472">Membrane</keyword>
<evidence type="ECO:0000313" key="4">
    <source>
        <dbReference type="EnsemblMetazoa" id="AALFPA23_022564.P33478"/>
    </source>
</evidence>
<dbReference type="EnsemblMetazoa" id="AALFPA23_022564.R33478">
    <property type="protein sequence ID" value="AALFPA23_022564.P33478"/>
    <property type="gene ID" value="AALFPA23_022564"/>
</dbReference>
<organism evidence="4 5">
    <name type="scientific">Aedes albopictus</name>
    <name type="common">Asian tiger mosquito</name>
    <name type="synonym">Stegomyia albopicta</name>
    <dbReference type="NCBI Taxonomy" id="7160"/>
    <lineage>
        <taxon>Eukaryota</taxon>
        <taxon>Metazoa</taxon>
        <taxon>Ecdysozoa</taxon>
        <taxon>Arthropoda</taxon>
        <taxon>Hexapoda</taxon>
        <taxon>Insecta</taxon>
        <taxon>Pterygota</taxon>
        <taxon>Neoptera</taxon>
        <taxon>Endopterygota</taxon>
        <taxon>Diptera</taxon>
        <taxon>Nematocera</taxon>
        <taxon>Culicoidea</taxon>
        <taxon>Culicidae</taxon>
        <taxon>Culicinae</taxon>
        <taxon>Aedini</taxon>
        <taxon>Aedes</taxon>
        <taxon>Stegomyia</taxon>
    </lineage>
</organism>